<feature type="compositionally biased region" description="Polar residues" evidence="9">
    <location>
        <begin position="628"/>
        <end position="640"/>
    </location>
</feature>
<feature type="compositionally biased region" description="Acidic residues" evidence="9">
    <location>
        <begin position="429"/>
        <end position="438"/>
    </location>
</feature>
<dbReference type="PROSITE" id="PS50294">
    <property type="entry name" value="WD_REPEATS_REGION"/>
    <property type="match status" value="2"/>
</dbReference>
<keyword evidence="4" id="KW-0853">WD repeat</keyword>
<dbReference type="InterPro" id="IPR055439">
    <property type="entry name" value="Beta-prop_EML_1st"/>
</dbReference>
<evidence type="ECO:0000256" key="1">
    <source>
        <dbReference type="ARBA" id="ARBA00004245"/>
    </source>
</evidence>
<evidence type="ECO:0000256" key="7">
    <source>
        <dbReference type="ARBA" id="ARBA00023212"/>
    </source>
</evidence>
<evidence type="ECO:0000256" key="5">
    <source>
        <dbReference type="ARBA" id="ARBA00022701"/>
    </source>
</evidence>
<reference evidence="12" key="1">
    <citation type="submission" date="2021-02" db="EMBL/GenBank/DDBJ databases">
        <authorList>
            <person name="Bekaert M."/>
        </authorList>
    </citation>
    <scope>NUCLEOTIDE SEQUENCE</scope>
    <source>
        <strain evidence="12">IoA-00</strain>
    </source>
</reference>
<dbReference type="FunFam" id="2.130.10.10:FF:000320">
    <property type="entry name" value="echinoderm microtubule-associated protein-like 6"/>
    <property type="match status" value="1"/>
</dbReference>
<evidence type="ECO:0000256" key="9">
    <source>
        <dbReference type="SAM" id="MobiDB-lite"/>
    </source>
</evidence>
<dbReference type="GO" id="GO:0072686">
    <property type="term" value="C:mitotic spindle"/>
    <property type="evidence" value="ECO:0007669"/>
    <property type="project" value="TreeGrafter"/>
</dbReference>
<dbReference type="GO" id="GO:0000226">
    <property type="term" value="P:microtubule cytoskeleton organization"/>
    <property type="evidence" value="ECO:0007669"/>
    <property type="project" value="TreeGrafter"/>
</dbReference>
<evidence type="ECO:0000256" key="4">
    <source>
        <dbReference type="ARBA" id="ARBA00022574"/>
    </source>
</evidence>
<sequence>MELNANSPFGPTSIAEEHMNGLSQTNEEDEEEEDEDRHHPSSSSDGRRSKLEVNVMNNHHATESVILTTPTSPRSVTTISMSASVRIAQCTELIEIYSPLQQGHMTYATRIAINNPIPVTACLDHLNLQSDPLIWIVDDLSRIKKIFPEMFFKGKLDFKSLLRREDPKEDERTLSGNRRRAPPPQRLEPQRGYIVDSDFDFRGGLDYYNSNPDMVNSFHSGTRNIVTLRNRNRSGFNKLNVDINHLALSPRNSKSFESVLKHSESTPVSPRRVGFADEIRFDFSEQCKSHPTSPSTEDYPRPILRVPLDRRLTEPLTISHANPDEREFQKEGSPPGDSLVQLYVPPSTSSSDIHPEFIALEPLRGISERKIPPPLVDCWSRSQSFPPPGSPSHPRPRSPIRKASLPEEADKKDIKKEASRMFESASESVGDEEKEDLEQSSSPLKDVNDCWNDMVEHENERLRDRVSDLEKRVHDQNDEITCLRATLADALRRINSLESDKGHVQVMSTSHPGVRLRRDENYNNSSSININSSITNGRSSGSLSGLRRPLSVSGAQYEFSPGGPRSSGSSMSHHESVNRRSALYQSTGSLHSDGHSSNSMSPAPSPSPTHNQIRSKNNNNSNINVKQFSTPSQRPHQSLIPQDVHHMSTHNHISNHNNNRSSSLSGSMTNLTNSKKWNSTSDFRDHSPGPNNVQRRMPSGSLLSLRSPFGSQQNLDRSHRHGTKDAVYNPDEGSVSMYVRGRPTQLFVPSSYSEYYSLSKVSPAPPQKLKLEWVYGYRGRDARSNLYLLPTGEMIYFVAAVVVLYNSEEQTQRHYLGHTEDVKCLAVHPNKLVIATGQSSGHDRRDGRPHVRVWNSVSMLTIHILGLGDFEKSICCVSFSKADGGNLLLAVEETSDHTISLWDWQRSDRGSKITETKCSNETVVAAEFHPLEGGSIVTCGKGHVNFWQLDSTGFTLSRKTGLFDQRDKPKYVTCLAFSYTGDLLTGDSNGNISVWGRGYNAVTKALRKVHNGPIFSICVLKDGSIVTGGGKDRRIVEFDSLYRRTGMEAELPEHMGSIRTISQGKGSQLLVGSTRNSILQGTFELSFHEIVTGHVDEIWALAVHPQQSQFLTADYESRIHLWDSLSHTSIWSSDTGEQAQSACFSNDGEVLLVGMVCGKWMVIDSRTREVYGLYQDGSEAIQTVRFSPDGKLLALGSRDNVIYVYQVSDDYKKYNRLGRCMGHSHFLTHLDWSADSTYIQSNSGDHELLYWNANLCRQISNPGDMRDTEWATQTCILSFNTIGVWPESIDGTDLVSASRSHNKKLLVTGDDVGKIKTFAYPVTQPKSLCHVNGGHSSQVTRLEFLSDDSRLISCGGRDTAIMQWIVSSH</sequence>
<dbReference type="Pfam" id="PF23409">
    <property type="entry name" value="Beta-prop_EML"/>
    <property type="match status" value="1"/>
</dbReference>
<dbReference type="Gene3D" id="2.130.10.10">
    <property type="entry name" value="YVTN repeat-like/Quinoprotein amine dehydrogenase"/>
    <property type="match status" value="2"/>
</dbReference>
<feature type="compositionally biased region" description="Low complexity" evidence="9">
    <location>
        <begin position="650"/>
        <end position="674"/>
    </location>
</feature>
<evidence type="ECO:0000259" key="11">
    <source>
        <dbReference type="Pfam" id="PF23414"/>
    </source>
</evidence>
<evidence type="ECO:0000256" key="8">
    <source>
        <dbReference type="SAM" id="Coils"/>
    </source>
</evidence>
<dbReference type="CDD" id="cd21931">
    <property type="entry name" value="TD_EMAP-like"/>
    <property type="match status" value="1"/>
</dbReference>
<dbReference type="InterPro" id="IPR011047">
    <property type="entry name" value="Quinoprotein_ADH-like_sf"/>
</dbReference>
<dbReference type="PANTHER" id="PTHR13720">
    <property type="entry name" value="WD-40 REPEAT PROTEIN"/>
    <property type="match status" value="1"/>
</dbReference>
<feature type="region of interest" description="Disordered" evidence="9">
    <location>
        <begin position="1"/>
        <end position="49"/>
    </location>
</feature>
<evidence type="ECO:0000256" key="6">
    <source>
        <dbReference type="ARBA" id="ARBA00022737"/>
    </source>
</evidence>
<keyword evidence="3" id="KW-0963">Cytoplasm</keyword>
<dbReference type="Proteomes" id="UP000675881">
    <property type="component" value="Chromosome 3"/>
</dbReference>
<feature type="compositionally biased region" description="Acidic residues" evidence="9">
    <location>
        <begin position="26"/>
        <end position="35"/>
    </location>
</feature>
<dbReference type="PANTHER" id="PTHR13720:SF50">
    <property type="entry name" value="ECHINODERM MICROTUBULE-ASSOCIATED PROTEIN-LIKE 2"/>
    <property type="match status" value="1"/>
</dbReference>
<feature type="compositionally biased region" description="Polar residues" evidence="9">
    <location>
        <begin position="1"/>
        <end position="10"/>
    </location>
</feature>
<keyword evidence="13" id="KW-1185">Reference proteome</keyword>
<evidence type="ECO:0000313" key="12">
    <source>
        <dbReference type="EMBL" id="CAF2889860.1"/>
    </source>
</evidence>
<evidence type="ECO:0000313" key="13">
    <source>
        <dbReference type="Proteomes" id="UP000675881"/>
    </source>
</evidence>
<feature type="region of interest" description="Disordered" evidence="9">
    <location>
        <begin position="314"/>
        <end position="355"/>
    </location>
</feature>
<comment type="similarity">
    <text evidence="2">Belongs to the WD repeat EMAP family.</text>
</comment>
<comment type="subcellular location">
    <subcellularLocation>
        <location evidence="1">Cytoplasm</location>
        <location evidence="1">Cytoskeleton</location>
    </subcellularLocation>
</comment>
<feature type="region of interest" description="Disordered" evidence="9">
    <location>
        <begin position="377"/>
        <end position="448"/>
    </location>
</feature>
<dbReference type="OrthoDB" id="47802at2759"/>
<dbReference type="InterPro" id="IPR049813">
    <property type="entry name" value="Elp-1-like_TD"/>
</dbReference>
<dbReference type="InterPro" id="IPR005108">
    <property type="entry name" value="HELP"/>
</dbReference>
<name>A0A7R8H5U7_LEPSM</name>
<protein>
    <submittedName>
        <fullName evidence="12">EML1_2</fullName>
    </submittedName>
</protein>
<feature type="compositionally biased region" description="Basic and acidic residues" evidence="9">
    <location>
        <begin position="404"/>
        <end position="420"/>
    </location>
</feature>
<keyword evidence="7" id="KW-0206">Cytoskeleton</keyword>
<dbReference type="InterPro" id="IPR050630">
    <property type="entry name" value="WD_repeat_EMAP"/>
</dbReference>
<gene>
    <name evidence="12" type="ORF">LSAA_6922</name>
</gene>
<dbReference type="SUPFAM" id="SSF50998">
    <property type="entry name" value="Quinoprotein alcohol dehydrogenase-like"/>
    <property type="match status" value="2"/>
</dbReference>
<keyword evidence="8" id="KW-0175">Coiled coil</keyword>
<dbReference type="Pfam" id="PF23414">
    <property type="entry name" value="Beta-prop_EML_2"/>
    <property type="match status" value="1"/>
</dbReference>
<feature type="domain" description="EML-like second beta-propeller" evidence="11">
    <location>
        <begin position="1098"/>
        <end position="1365"/>
    </location>
</feature>
<keyword evidence="5" id="KW-0493">Microtubule</keyword>
<feature type="compositionally biased region" description="Polar residues" evidence="9">
    <location>
        <begin position="701"/>
        <end position="715"/>
    </location>
</feature>
<evidence type="ECO:0000256" key="2">
    <source>
        <dbReference type="ARBA" id="ARBA00006489"/>
    </source>
</evidence>
<feature type="domain" description="EML-like first beta-propeller" evidence="10">
    <location>
        <begin position="811"/>
        <end position="1081"/>
    </location>
</feature>
<dbReference type="InterPro" id="IPR055442">
    <property type="entry name" value="Beta-prop_EML-like_2nd"/>
</dbReference>
<dbReference type="Pfam" id="PF03451">
    <property type="entry name" value="HELP"/>
    <property type="match status" value="1"/>
</dbReference>
<feature type="compositionally biased region" description="Low complexity" evidence="9">
    <location>
        <begin position="522"/>
        <end position="571"/>
    </location>
</feature>
<keyword evidence="6" id="KW-0677">Repeat</keyword>
<feature type="compositionally biased region" description="Low complexity" evidence="9">
    <location>
        <begin position="611"/>
        <end position="627"/>
    </location>
</feature>
<feature type="region of interest" description="Disordered" evidence="9">
    <location>
        <begin position="166"/>
        <end position="189"/>
    </location>
</feature>
<organism evidence="12 13">
    <name type="scientific">Lepeophtheirus salmonis</name>
    <name type="common">Salmon louse</name>
    <name type="synonym">Caligus salmonis</name>
    <dbReference type="NCBI Taxonomy" id="72036"/>
    <lineage>
        <taxon>Eukaryota</taxon>
        <taxon>Metazoa</taxon>
        <taxon>Ecdysozoa</taxon>
        <taxon>Arthropoda</taxon>
        <taxon>Crustacea</taxon>
        <taxon>Multicrustacea</taxon>
        <taxon>Hexanauplia</taxon>
        <taxon>Copepoda</taxon>
        <taxon>Siphonostomatoida</taxon>
        <taxon>Caligidae</taxon>
        <taxon>Lepeophtheirus</taxon>
    </lineage>
</organism>
<feature type="coiled-coil region" evidence="8">
    <location>
        <begin position="452"/>
        <end position="500"/>
    </location>
</feature>
<evidence type="ECO:0000256" key="3">
    <source>
        <dbReference type="ARBA" id="ARBA00022490"/>
    </source>
</evidence>
<dbReference type="PROSITE" id="PS50082">
    <property type="entry name" value="WD_REPEATS_2"/>
    <property type="match status" value="4"/>
</dbReference>
<evidence type="ECO:0000259" key="10">
    <source>
        <dbReference type="Pfam" id="PF23409"/>
    </source>
</evidence>
<dbReference type="SMART" id="SM00320">
    <property type="entry name" value="WD40"/>
    <property type="match status" value="10"/>
</dbReference>
<accession>A0A7R8H5U7</accession>
<dbReference type="InterPro" id="IPR015943">
    <property type="entry name" value="WD40/YVTN_repeat-like_dom_sf"/>
</dbReference>
<proteinExistence type="inferred from homology"/>
<dbReference type="EMBL" id="HG994582">
    <property type="protein sequence ID" value="CAF2889860.1"/>
    <property type="molecule type" value="Genomic_DNA"/>
</dbReference>
<dbReference type="InterPro" id="IPR001680">
    <property type="entry name" value="WD40_rpt"/>
</dbReference>
<dbReference type="GO" id="GO:0005874">
    <property type="term" value="C:microtubule"/>
    <property type="evidence" value="ECO:0007669"/>
    <property type="project" value="UniProtKB-KW"/>
</dbReference>
<dbReference type="GO" id="GO:0008017">
    <property type="term" value="F:microtubule binding"/>
    <property type="evidence" value="ECO:0007669"/>
    <property type="project" value="TreeGrafter"/>
</dbReference>
<feature type="region of interest" description="Disordered" evidence="9">
    <location>
        <begin position="509"/>
        <end position="729"/>
    </location>
</feature>